<comment type="subcellular location">
    <subcellularLocation>
        <location evidence="1">Membrane</location>
        <topology evidence="1">Single-pass membrane protein</topology>
    </subcellularLocation>
</comment>
<feature type="compositionally biased region" description="Low complexity" evidence="5">
    <location>
        <begin position="125"/>
        <end position="154"/>
    </location>
</feature>
<sequence length="377" mass="39795">MPTRASELFERDGTCAANWSKCSQSGLPDNFCCAAKNKCIPLAGDTTILCCPEGSDCNIIEPIVCNVQLQNATTNPEAVIKTTALNSQLPTCGNSCCPFGYSCEDSDDGKICVQDVDQSQKPAESGSGSSATSTHTSSSPATSTGAPAASATHSNDGSITSPEAPAGDVNEPAPENGANVSAIAGGVAGGIVGLAIVGVIIYGCVARRKKNQAESKRRRESDRSLVSEDALKISAPMPNQQYNNLGRSDFIARTNASAQSTPSAANEGGFQRHPQHHHNHHRSSNPFSNTYSIAETERSAPDMDERSYHASAIIDGLYSESASPSSGRRRPEDEFEDINIFADPLTVPDFTVGGAARPHTAMTRWSHLQQHAEQGKQ</sequence>
<name>A0A9Q0ART4_9PEZI</name>
<feature type="transmembrane region" description="Helical" evidence="6">
    <location>
        <begin position="182"/>
        <end position="205"/>
    </location>
</feature>
<keyword evidence="3 6" id="KW-1133">Transmembrane helix</keyword>
<dbReference type="PANTHER" id="PTHR15549:SF26">
    <property type="entry name" value="AXIAL BUDDING PATTERN PROTEIN 2-RELATED"/>
    <property type="match status" value="1"/>
</dbReference>
<reference evidence="7" key="1">
    <citation type="submission" date="2021-03" db="EMBL/GenBank/DDBJ databases">
        <title>Revisited historic fungal species revealed as producer of novel bioactive compounds through whole genome sequencing and comparative genomics.</title>
        <authorList>
            <person name="Vignolle G.A."/>
            <person name="Hochenegger N."/>
            <person name="Mach R.L."/>
            <person name="Mach-Aigner A.R."/>
            <person name="Javad Rahimi M."/>
            <person name="Salim K.A."/>
            <person name="Chan C.M."/>
            <person name="Lim L.B.L."/>
            <person name="Cai F."/>
            <person name="Druzhinina I.S."/>
            <person name="U'Ren J.M."/>
            <person name="Derntl C."/>
        </authorList>
    </citation>
    <scope>NUCLEOTIDE SEQUENCE</scope>
    <source>
        <strain evidence="7">TUCIM 5799</strain>
    </source>
</reference>
<evidence type="ECO:0000256" key="6">
    <source>
        <dbReference type="SAM" id="Phobius"/>
    </source>
</evidence>
<feature type="region of interest" description="Disordered" evidence="5">
    <location>
        <begin position="255"/>
        <end position="289"/>
    </location>
</feature>
<dbReference type="EMBL" id="JAFIMR010000011">
    <property type="protein sequence ID" value="KAI1872553.1"/>
    <property type="molecule type" value="Genomic_DNA"/>
</dbReference>
<evidence type="ECO:0000256" key="4">
    <source>
        <dbReference type="ARBA" id="ARBA00023136"/>
    </source>
</evidence>
<organism evidence="7 8">
    <name type="scientific">Neoarthrinium moseri</name>
    <dbReference type="NCBI Taxonomy" id="1658444"/>
    <lineage>
        <taxon>Eukaryota</taxon>
        <taxon>Fungi</taxon>
        <taxon>Dikarya</taxon>
        <taxon>Ascomycota</taxon>
        <taxon>Pezizomycotina</taxon>
        <taxon>Sordariomycetes</taxon>
        <taxon>Xylariomycetidae</taxon>
        <taxon>Amphisphaeriales</taxon>
        <taxon>Apiosporaceae</taxon>
        <taxon>Neoarthrinium</taxon>
    </lineage>
</organism>
<feature type="compositionally biased region" description="Polar residues" evidence="5">
    <location>
        <begin position="255"/>
        <end position="264"/>
    </location>
</feature>
<protein>
    <submittedName>
        <fullName evidence="7">Uncharacterized protein</fullName>
    </submittedName>
</protein>
<feature type="region of interest" description="Disordered" evidence="5">
    <location>
        <begin position="209"/>
        <end position="243"/>
    </location>
</feature>
<feature type="compositionally biased region" description="Basic residues" evidence="5">
    <location>
        <begin position="273"/>
        <end position="283"/>
    </location>
</feature>
<dbReference type="GO" id="GO:0016020">
    <property type="term" value="C:membrane"/>
    <property type="evidence" value="ECO:0007669"/>
    <property type="project" value="UniProtKB-SubCell"/>
</dbReference>
<evidence type="ECO:0000313" key="7">
    <source>
        <dbReference type="EMBL" id="KAI1872553.1"/>
    </source>
</evidence>
<keyword evidence="4 6" id="KW-0472">Membrane</keyword>
<gene>
    <name evidence="7" type="ORF">JX265_005433</name>
</gene>
<keyword evidence="2 6" id="KW-0812">Transmembrane</keyword>
<dbReference type="Proteomes" id="UP000829685">
    <property type="component" value="Unassembled WGS sequence"/>
</dbReference>
<comment type="caution">
    <text evidence="7">The sequence shown here is derived from an EMBL/GenBank/DDBJ whole genome shotgun (WGS) entry which is preliminary data.</text>
</comment>
<evidence type="ECO:0000256" key="1">
    <source>
        <dbReference type="ARBA" id="ARBA00004167"/>
    </source>
</evidence>
<feature type="region of interest" description="Disordered" evidence="5">
    <location>
        <begin position="117"/>
        <end position="173"/>
    </location>
</feature>
<dbReference type="AlphaFoldDB" id="A0A9Q0ART4"/>
<evidence type="ECO:0000256" key="3">
    <source>
        <dbReference type="ARBA" id="ARBA00022989"/>
    </source>
</evidence>
<keyword evidence="8" id="KW-1185">Reference proteome</keyword>
<evidence type="ECO:0000256" key="2">
    <source>
        <dbReference type="ARBA" id="ARBA00022692"/>
    </source>
</evidence>
<dbReference type="OrthoDB" id="5338512at2759"/>
<evidence type="ECO:0000313" key="8">
    <source>
        <dbReference type="Proteomes" id="UP000829685"/>
    </source>
</evidence>
<evidence type="ECO:0000256" key="5">
    <source>
        <dbReference type="SAM" id="MobiDB-lite"/>
    </source>
</evidence>
<dbReference type="GO" id="GO:0071944">
    <property type="term" value="C:cell periphery"/>
    <property type="evidence" value="ECO:0007669"/>
    <property type="project" value="UniProtKB-ARBA"/>
</dbReference>
<dbReference type="PANTHER" id="PTHR15549">
    <property type="entry name" value="PAIRED IMMUNOGLOBULIN-LIKE TYPE 2 RECEPTOR"/>
    <property type="match status" value="1"/>
</dbReference>
<accession>A0A9Q0ART4</accession>
<feature type="compositionally biased region" description="Basic and acidic residues" evidence="5">
    <location>
        <begin position="211"/>
        <end position="231"/>
    </location>
</feature>
<dbReference type="InterPro" id="IPR051694">
    <property type="entry name" value="Immunoregulatory_rcpt-like"/>
</dbReference>
<proteinExistence type="predicted"/>